<dbReference type="RefSeq" id="WP_133572738.1">
    <property type="nucleotide sequence ID" value="NZ_SNYR01000002.1"/>
</dbReference>
<keyword evidence="1" id="KW-0812">Transmembrane</keyword>
<proteinExistence type="predicted"/>
<evidence type="ECO:0000313" key="3">
    <source>
        <dbReference type="Proteomes" id="UP000295391"/>
    </source>
</evidence>
<keyword evidence="1" id="KW-1133">Transmembrane helix</keyword>
<protein>
    <submittedName>
        <fullName evidence="2">Uncharacterized protein</fullName>
    </submittedName>
</protein>
<dbReference type="AlphaFoldDB" id="A0A4R6VV57"/>
<accession>A0A4R6VV57</accession>
<dbReference type="InterPro" id="IPR046559">
    <property type="entry name" value="DUF6713"/>
</dbReference>
<comment type="caution">
    <text evidence="2">The sequence shown here is derived from an EMBL/GenBank/DDBJ whole genome shotgun (WGS) entry which is preliminary data.</text>
</comment>
<keyword evidence="1" id="KW-0472">Membrane</keyword>
<feature type="transmembrane region" description="Helical" evidence="1">
    <location>
        <begin position="39"/>
        <end position="60"/>
    </location>
</feature>
<feature type="transmembrane region" description="Helical" evidence="1">
    <location>
        <begin position="100"/>
        <end position="118"/>
    </location>
</feature>
<name>A0A4R6VV57_9HYPH</name>
<dbReference type="Proteomes" id="UP000295391">
    <property type="component" value="Unassembled WGS sequence"/>
</dbReference>
<feature type="transmembrane region" description="Helical" evidence="1">
    <location>
        <begin position="72"/>
        <end position="88"/>
    </location>
</feature>
<gene>
    <name evidence="2" type="ORF">ATL17_2124</name>
</gene>
<organism evidence="2 3">
    <name type="scientific">Maritalea mobilis</name>
    <dbReference type="NCBI Taxonomy" id="483324"/>
    <lineage>
        <taxon>Bacteria</taxon>
        <taxon>Pseudomonadati</taxon>
        <taxon>Pseudomonadota</taxon>
        <taxon>Alphaproteobacteria</taxon>
        <taxon>Hyphomicrobiales</taxon>
        <taxon>Devosiaceae</taxon>
        <taxon>Maritalea</taxon>
    </lineage>
</organism>
<dbReference type="EMBL" id="SNYR01000002">
    <property type="protein sequence ID" value="TDQ64111.1"/>
    <property type="molecule type" value="Genomic_DNA"/>
</dbReference>
<reference evidence="2 3" key="1">
    <citation type="submission" date="2019-03" db="EMBL/GenBank/DDBJ databases">
        <title>Genomic Encyclopedia of Type Strains, Phase III (KMG-III): the genomes of soil and plant-associated and newly described type strains.</title>
        <authorList>
            <person name="Whitman W."/>
        </authorList>
    </citation>
    <scope>NUCLEOTIDE SEQUENCE [LARGE SCALE GENOMIC DNA]</scope>
    <source>
        <strain evidence="2 3">CGMCC 1.7002</strain>
    </source>
</reference>
<keyword evidence="3" id="KW-1185">Reference proteome</keyword>
<dbReference type="OrthoDB" id="6885393at2"/>
<evidence type="ECO:0000313" key="2">
    <source>
        <dbReference type="EMBL" id="TDQ64111.1"/>
    </source>
</evidence>
<dbReference type="Pfam" id="PF20460">
    <property type="entry name" value="DUF6713"/>
    <property type="match status" value="1"/>
</dbReference>
<evidence type="ECO:0000256" key="1">
    <source>
        <dbReference type="SAM" id="Phobius"/>
    </source>
</evidence>
<sequence>MADWVFLTCYALMIGHELDAIQQKEWRIFPGTNLLPDQMGFQVFTVLHVPLFVLLNWLFFLASAEVMAKAKIGFAIFAILHIGAHWLYRHHQEYRFHSPLSKFLIWAPGCFGLIYLALTIF</sequence>